<dbReference type="CDD" id="cd06171">
    <property type="entry name" value="Sigma70_r4"/>
    <property type="match status" value="1"/>
</dbReference>
<dbReference type="PROSITE" id="PS00715">
    <property type="entry name" value="SIGMA70_1"/>
    <property type="match status" value="1"/>
</dbReference>
<dbReference type="GO" id="GO:0003677">
    <property type="term" value="F:DNA binding"/>
    <property type="evidence" value="ECO:0007669"/>
    <property type="project" value="UniProtKB-KW"/>
</dbReference>
<proteinExistence type="inferred from homology"/>
<keyword evidence="5" id="KW-0804">Transcription</keyword>
<protein>
    <submittedName>
        <fullName evidence="9">RNA polymerase sigma factor RpoS</fullName>
    </submittedName>
</protein>
<dbReference type="Gene3D" id="1.10.10.10">
    <property type="entry name" value="Winged helix-like DNA-binding domain superfamily/Winged helix DNA-binding domain"/>
    <property type="match status" value="2"/>
</dbReference>
<feature type="domain" description="RNA polymerase sigma-70" evidence="7">
    <location>
        <begin position="132"/>
        <end position="145"/>
    </location>
</feature>
<dbReference type="NCBIfam" id="TIGR02394">
    <property type="entry name" value="rpoS_proteo"/>
    <property type="match status" value="1"/>
</dbReference>
<dbReference type="PANTHER" id="PTHR30603">
    <property type="entry name" value="RNA POLYMERASE SIGMA FACTOR RPO"/>
    <property type="match status" value="1"/>
</dbReference>
<dbReference type="SUPFAM" id="SSF88946">
    <property type="entry name" value="Sigma2 domain of RNA polymerase sigma factors"/>
    <property type="match status" value="1"/>
</dbReference>
<name>A0A3B0WI39_9ZZZZ</name>
<dbReference type="PRINTS" id="PR00046">
    <property type="entry name" value="SIGMA70FCT"/>
</dbReference>
<dbReference type="InterPro" id="IPR013325">
    <property type="entry name" value="RNA_pol_sigma_r2"/>
</dbReference>
<keyword evidence="4" id="KW-0238">DNA-binding</keyword>
<dbReference type="GO" id="GO:0006352">
    <property type="term" value="P:DNA-templated transcription initiation"/>
    <property type="evidence" value="ECO:0007669"/>
    <property type="project" value="InterPro"/>
</dbReference>
<dbReference type="InterPro" id="IPR007624">
    <property type="entry name" value="RNA_pol_sigma70_r3"/>
</dbReference>
<feature type="domain" description="RNA polymerase sigma-70" evidence="8">
    <location>
        <begin position="301"/>
        <end position="327"/>
    </location>
</feature>
<sequence length="344" mass="39649">MREVTANSNKEDLETGVLMMQVDDDIECDDVEIDDEDHASDVKLETKRKSASAKKTDVDPDAKVNRKELDATRLYLREIEGSPLLTAEEEVFYSRKALKGDMDSRKKMIECNLRLVVKIARRYMNRGLALLDLIEEGNLGLIRAVEKFDPEKGFRFSTYATWWIRQTIERALMNQTRTIRLPIHVIKELNVYLRAARELEQTMDTEPTADDIAKMLNKPVANVEKMLGLRDRVTSVDVPIGKENDRPLLEIVADERVPAPPEMLQNDDVMANLGVWLDQLDTKQREVLVRRFGLNNHERTTLEDVGKELGVTRERVRQIQMDALKQLRKILENQGFSEALLFQD</sequence>
<feature type="compositionally biased region" description="Basic and acidic residues" evidence="6">
    <location>
        <begin position="39"/>
        <end position="59"/>
    </location>
</feature>
<dbReference type="NCBIfam" id="TIGR02937">
    <property type="entry name" value="sigma70-ECF"/>
    <property type="match status" value="1"/>
</dbReference>
<dbReference type="InterPro" id="IPR014284">
    <property type="entry name" value="RNA_pol_sigma-70_dom"/>
</dbReference>
<dbReference type="HAMAP" id="MF_00959">
    <property type="entry name" value="Sigma70_RpoS"/>
    <property type="match status" value="1"/>
</dbReference>
<evidence type="ECO:0000256" key="3">
    <source>
        <dbReference type="ARBA" id="ARBA00023082"/>
    </source>
</evidence>
<accession>A0A3B0WI39</accession>
<organism evidence="9">
    <name type="scientific">hydrothermal vent metagenome</name>
    <dbReference type="NCBI Taxonomy" id="652676"/>
    <lineage>
        <taxon>unclassified sequences</taxon>
        <taxon>metagenomes</taxon>
        <taxon>ecological metagenomes</taxon>
    </lineage>
</organism>
<dbReference type="AlphaFoldDB" id="A0A3B0WI39"/>
<dbReference type="Pfam" id="PF04542">
    <property type="entry name" value="Sigma70_r2"/>
    <property type="match status" value="1"/>
</dbReference>
<dbReference type="PROSITE" id="PS00716">
    <property type="entry name" value="SIGMA70_2"/>
    <property type="match status" value="1"/>
</dbReference>
<dbReference type="Pfam" id="PF04539">
    <property type="entry name" value="Sigma70_r3"/>
    <property type="match status" value="1"/>
</dbReference>
<dbReference type="Gene3D" id="1.10.601.10">
    <property type="entry name" value="RNA Polymerase Primary Sigma Factor"/>
    <property type="match status" value="1"/>
</dbReference>
<evidence type="ECO:0000259" key="7">
    <source>
        <dbReference type="PROSITE" id="PS00715"/>
    </source>
</evidence>
<evidence type="ECO:0000313" key="9">
    <source>
        <dbReference type="EMBL" id="VAW50972.1"/>
    </source>
</evidence>
<keyword evidence="2" id="KW-0805">Transcription regulation</keyword>
<dbReference type="NCBIfam" id="NF004207">
    <property type="entry name" value="PRK05657.1"/>
    <property type="match status" value="1"/>
</dbReference>
<dbReference type="InterPro" id="IPR036388">
    <property type="entry name" value="WH-like_DNA-bd_sf"/>
</dbReference>
<dbReference type="FunFam" id="1.10.601.10:FF:000001">
    <property type="entry name" value="RNA polymerase sigma factor SigA"/>
    <property type="match status" value="1"/>
</dbReference>
<evidence type="ECO:0000259" key="8">
    <source>
        <dbReference type="PROSITE" id="PS00716"/>
    </source>
</evidence>
<dbReference type="InterPro" id="IPR050239">
    <property type="entry name" value="Sigma-70_RNA_pol_init_factors"/>
</dbReference>
<dbReference type="InterPro" id="IPR012761">
    <property type="entry name" value="RNA_pol_sigma_RpoS"/>
</dbReference>
<dbReference type="EMBL" id="UOFD01000022">
    <property type="protein sequence ID" value="VAW50972.1"/>
    <property type="molecule type" value="Genomic_DNA"/>
</dbReference>
<evidence type="ECO:0000256" key="2">
    <source>
        <dbReference type="ARBA" id="ARBA00023015"/>
    </source>
</evidence>
<dbReference type="InterPro" id="IPR000943">
    <property type="entry name" value="RNA_pol_sigma70"/>
</dbReference>
<evidence type="ECO:0000256" key="5">
    <source>
        <dbReference type="ARBA" id="ARBA00023163"/>
    </source>
</evidence>
<feature type="region of interest" description="Disordered" evidence="6">
    <location>
        <begin position="33"/>
        <end position="59"/>
    </location>
</feature>
<dbReference type="Pfam" id="PF00140">
    <property type="entry name" value="Sigma70_r1_2"/>
    <property type="match status" value="1"/>
</dbReference>
<dbReference type="PANTHER" id="PTHR30603:SF67">
    <property type="entry name" value="RNA POLYMERASE SIGMA FACTOR RPOS"/>
    <property type="match status" value="1"/>
</dbReference>
<dbReference type="Pfam" id="PF04545">
    <property type="entry name" value="Sigma70_r4"/>
    <property type="match status" value="1"/>
</dbReference>
<dbReference type="GO" id="GO:0016987">
    <property type="term" value="F:sigma factor activity"/>
    <property type="evidence" value="ECO:0007669"/>
    <property type="project" value="UniProtKB-KW"/>
</dbReference>
<dbReference type="InterPro" id="IPR009042">
    <property type="entry name" value="RNA_pol_sigma70_r1_2"/>
</dbReference>
<gene>
    <name evidence="9" type="ORF">MNBD_GAMMA06-975</name>
</gene>
<evidence type="ECO:0000256" key="6">
    <source>
        <dbReference type="SAM" id="MobiDB-lite"/>
    </source>
</evidence>
<reference evidence="9" key="1">
    <citation type="submission" date="2018-06" db="EMBL/GenBank/DDBJ databases">
        <authorList>
            <person name="Zhirakovskaya E."/>
        </authorList>
    </citation>
    <scope>NUCLEOTIDE SEQUENCE</scope>
</reference>
<evidence type="ECO:0000256" key="1">
    <source>
        <dbReference type="ARBA" id="ARBA00022490"/>
    </source>
</evidence>
<dbReference type="SUPFAM" id="SSF88659">
    <property type="entry name" value="Sigma3 and sigma4 domains of RNA polymerase sigma factors"/>
    <property type="match status" value="2"/>
</dbReference>
<keyword evidence="1" id="KW-0963">Cytoplasm</keyword>
<dbReference type="InterPro" id="IPR007630">
    <property type="entry name" value="RNA_pol_sigma70_r4"/>
</dbReference>
<dbReference type="InterPro" id="IPR007627">
    <property type="entry name" value="RNA_pol_sigma70_r2"/>
</dbReference>
<dbReference type="InterPro" id="IPR013324">
    <property type="entry name" value="RNA_pol_sigma_r3/r4-like"/>
</dbReference>
<keyword evidence="3" id="KW-0731">Sigma factor</keyword>
<evidence type="ECO:0000256" key="4">
    <source>
        <dbReference type="ARBA" id="ARBA00023125"/>
    </source>
</evidence>